<dbReference type="Proteomes" id="UP000694426">
    <property type="component" value="Unplaced"/>
</dbReference>
<evidence type="ECO:0000256" key="3">
    <source>
        <dbReference type="ARBA" id="ARBA00012118"/>
    </source>
</evidence>
<evidence type="ECO:0000256" key="1">
    <source>
        <dbReference type="ARBA" id="ARBA00004173"/>
    </source>
</evidence>
<dbReference type="InterPro" id="IPR027417">
    <property type="entry name" value="P-loop_NTPase"/>
</dbReference>
<evidence type="ECO:0000256" key="4">
    <source>
        <dbReference type="ARBA" id="ARBA00022634"/>
    </source>
</evidence>
<dbReference type="GO" id="GO:0005739">
    <property type="term" value="C:mitochondrion"/>
    <property type="evidence" value="ECO:0007669"/>
    <property type="project" value="UniProtKB-SubCell"/>
</dbReference>
<dbReference type="EC" id="2.7.1.21" evidence="3"/>
<accession>A0A8B9C0D2</accession>
<dbReference type="PANTHER" id="PTHR10513">
    <property type="entry name" value="DEOXYNUCLEOSIDE KINASE"/>
    <property type="match status" value="1"/>
</dbReference>
<gene>
    <name evidence="20" type="primary">TK2</name>
</gene>
<evidence type="ECO:0000256" key="12">
    <source>
        <dbReference type="ARBA" id="ARBA00048113"/>
    </source>
</evidence>
<evidence type="ECO:0000256" key="9">
    <source>
        <dbReference type="ARBA" id="ARBA00022946"/>
    </source>
</evidence>
<comment type="catalytic activity">
    <reaction evidence="12">
        <text>thymidine + ATP = dTMP + ADP + H(+)</text>
        <dbReference type="Rhea" id="RHEA:19129"/>
        <dbReference type="ChEBI" id="CHEBI:15378"/>
        <dbReference type="ChEBI" id="CHEBI:17748"/>
        <dbReference type="ChEBI" id="CHEBI:30616"/>
        <dbReference type="ChEBI" id="CHEBI:63528"/>
        <dbReference type="ChEBI" id="CHEBI:456216"/>
        <dbReference type="EC" id="2.7.1.21"/>
    </reaction>
    <physiologicalReaction direction="left-to-right" evidence="12">
        <dbReference type="Rhea" id="RHEA:19130"/>
    </physiologicalReaction>
</comment>
<evidence type="ECO:0000256" key="16">
    <source>
        <dbReference type="ARBA" id="ARBA00076510"/>
    </source>
</evidence>
<reference evidence="20" key="2">
    <citation type="submission" date="2025-09" db="UniProtKB">
        <authorList>
            <consortium name="Ensembl"/>
        </authorList>
    </citation>
    <scope>IDENTIFICATION</scope>
</reference>
<feature type="compositionally biased region" description="Basic and acidic residues" evidence="18">
    <location>
        <begin position="20"/>
        <end position="31"/>
    </location>
</feature>
<dbReference type="AlphaFoldDB" id="A0A8B9C0D2"/>
<evidence type="ECO:0000256" key="8">
    <source>
        <dbReference type="ARBA" id="ARBA00022840"/>
    </source>
</evidence>
<evidence type="ECO:0000256" key="14">
    <source>
        <dbReference type="ARBA" id="ARBA00052390"/>
    </source>
</evidence>
<sequence length="431" mass="48153">MLHGLSRQRSRRTLRRPPAARREGMRGEADPRAAPQRALPAGLLRYRGRLRGRSPPAAPTPTIRPSFRAPRGERAKPASTAAMAQGPRRALPCRDPAGGDPNGPAPPRTAPLRPAPPRTAPLRPAGRPEAVVAGVAARRRGWAMWRLSAAWALRGARGWRGLRSGPAGAACPGRAAAAATTATATSSSAGGLALRGRPGPRCSGDYKHLIKGDDKKTVISMEGNIASGKTTCLDYFAQTTNIEVLTEPVNKWRNVRGHNILGLLYQDASRWGITLQSYIQLTMLEQHIRPMISPVRMMERSIHSAKYIFVENLYRSGKMPEVDYVVLSEWFDWIQNNTDVTVDLIVYLQTSPEVCYERLKRRCREEEKIIPLEYLEAIHQLYEEWLIKHTLCKVSCPVLVIGGDHDMQKMIEKYEEHRDQILNPYNMQHHL</sequence>
<dbReference type="InterPro" id="IPR031314">
    <property type="entry name" value="DNK_dom"/>
</dbReference>
<dbReference type="InterPro" id="IPR050566">
    <property type="entry name" value="Deoxyribonucleoside_kinase"/>
</dbReference>
<feature type="compositionally biased region" description="Basic residues" evidence="18">
    <location>
        <begin position="1"/>
        <end position="19"/>
    </location>
</feature>
<evidence type="ECO:0000256" key="6">
    <source>
        <dbReference type="ARBA" id="ARBA00022741"/>
    </source>
</evidence>
<evidence type="ECO:0000256" key="11">
    <source>
        <dbReference type="ARBA" id="ARBA00038864"/>
    </source>
</evidence>
<keyword evidence="7" id="KW-0418">Kinase</keyword>
<dbReference type="Gene3D" id="3.40.50.300">
    <property type="entry name" value="P-loop containing nucleotide triphosphate hydrolases"/>
    <property type="match status" value="1"/>
</dbReference>
<evidence type="ECO:0000259" key="19">
    <source>
        <dbReference type="Pfam" id="PF01712"/>
    </source>
</evidence>
<evidence type="ECO:0000256" key="18">
    <source>
        <dbReference type="SAM" id="MobiDB-lite"/>
    </source>
</evidence>
<name>A0A8B9C0D2_9AVES</name>
<comment type="subcellular location">
    <subcellularLocation>
        <location evidence="1">Mitochondrion</location>
    </subcellularLocation>
</comment>
<dbReference type="CDD" id="cd01673">
    <property type="entry name" value="dNK"/>
    <property type="match status" value="1"/>
</dbReference>
<organism evidence="20 21">
    <name type="scientific">Anser brachyrhynchus</name>
    <name type="common">Pink-footed goose</name>
    <dbReference type="NCBI Taxonomy" id="132585"/>
    <lineage>
        <taxon>Eukaryota</taxon>
        <taxon>Metazoa</taxon>
        <taxon>Chordata</taxon>
        <taxon>Craniata</taxon>
        <taxon>Vertebrata</taxon>
        <taxon>Euteleostomi</taxon>
        <taxon>Archelosauria</taxon>
        <taxon>Archosauria</taxon>
        <taxon>Dinosauria</taxon>
        <taxon>Saurischia</taxon>
        <taxon>Theropoda</taxon>
        <taxon>Coelurosauria</taxon>
        <taxon>Aves</taxon>
        <taxon>Neognathae</taxon>
        <taxon>Galloanserae</taxon>
        <taxon>Anseriformes</taxon>
        <taxon>Anatidae</taxon>
        <taxon>Anserinae</taxon>
        <taxon>Anser</taxon>
    </lineage>
</organism>
<keyword evidence="4" id="KW-0237">DNA synthesis</keyword>
<dbReference type="GeneTree" id="ENSGT00940000158005"/>
<dbReference type="GO" id="GO:0071897">
    <property type="term" value="P:DNA biosynthetic process"/>
    <property type="evidence" value="ECO:0007669"/>
    <property type="project" value="UniProtKB-KW"/>
</dbReference>
<keyword evidence="8" id="KW-0067">ATP-binding</keyword>
<dbReference type="GO" id="GO:0004137">
    <property type="term" value="F:deoxycytidine kinase activity"/>
    <property type="evidence" value="ECO:0007669"/>
    <property type="project" value="UniProtKB-EC"/>
</dbReference>
<dbReference type="PANTHER" id="PTHR10513:SF24">
    <property type="entry name" value="THYMIDINE KINASE 2, MITOCHONDRIAL"/>
    <property type="match status" value="1"/>
</dbReference>
<keyword evidence="5" id="KW-0808">Transferase</keyword>
<protein>
    <recommendedName>
        <fullName evidence="15">Thymidine kinase 2, mitochondrial</fullName>
        <ecNumber evidence="3">2.7.1.21</ecNumber>
        <ecNumber evidence="11">2.7.1.74</ecNumber>
    </recommendedName>
    <alternativeName>
        <fullName evidence="17">2'-deoxyuridine kinase TK2</fullName>
    </alternativeName>
    <alternativeName>
        <fullName evidence="16">Deoxycytidine kinase TK2</fullName>
    </alternativeName>
</protein>
<evidence type="ECO:0000256" key="13">
    <source>
        <dbReference type="ARBA" id="ARBA00051852"/>
    </source>
</evidence>
<comment type="similarity">
    <text evidence="2">Belongs to the DCK/DGK family.</text>
</comment>
<comment type="catalytic activity">
    <reaction evidence="13">
        <text>2'-deoxycytidine + ATP = dCMP + ADP + H(+)</text>
        <dbReference type="Rhea" id="RHEA:46040"/>
        <dbReference type="ChEBI" id="CHEBI:15378"/>
        <dbReference type="ChEBI" id="CHEBI:15698"/>
        <dbReference type="ChEBI" id="CHEBI:30616"/>
        <dbReference type="ChEBI" id="CHEBI:57566"/>
        <dbReference type="ChEBI" id="CHEBI:456216"/>
        <dbReference type="EC" id="2.7.1.74"/>
    </reaction>
    <physiologicalReaction direction="left-to-right" evidence="13">
        <dbReference type="Rhea" id="RHEA:46041"/>
    </physiologicalReaction>
</comment>
<dbReference type="GO" id="GO:0005524">
    <property type="term" value="F:ATP binding"/>
    <property type="evidence" value="ECO:0007669"/>
    <property type="project" value="UniProtKB-KW"/>
</dbReference>
<feature type="domain" description="Deoxynucleoside kinase" evidence="19">
    <location>
        <begin position="219"/>
        <end position="423"/>
    </location>
</feature>
<comment type="catalytic activity">
    <reaction evidence="14">
        <text>2'-deoxyuridine + ATP = dUMP + ADP + H(+)</text>
        <dbReference type="Rhea" id="RHEA:28206"/>
        <dbReference type="ChEBI" id="CHEBI:15378"/>
        <dbReference type="ChEBI" id="CHEBI:16450"/>
        <dbReference type="ChEBI" id="CHEBI:30616"/>
        <dbReference type="ChEBI" id="CHEBI:246422"/>
        <dbReference type="ChEBI" id="CHEBI:456216"/>
    </reaction>
    <physiologicalReaction direction="left-to-right" evidence="14">
        <dbReference type="Rhea" id="RHEA:28207"/>
    </physiologicalReaction>
</comment>
<evidence type="ECO:0000256" key="2">
    <source>
        <dbReference type="ARBA" id="ARBA00007420"/>
    </source>
</evidence>
<dbReference type="Ensembl" id="ENSABRT00000016516.1">
    <property type="protein sequence ID" value="ENSABRP00000011562.1"/>
    <property type="gene ID" value="ENSABRG00000010363.1"/>
</dbReference>
<evidence type="ECO:0000256" key="5">
    <source>
        <dbReference type="ARBA" id="ARBA00022679"/>
    </source>
</evidence>
<evidence type="ECO:0000313" key="20">
    <source>
        <dbReference type="Ensembl" id="ENSABRP00000011562.1"/>
    </source>
</evidence>
<dbReference type="GO" id="GO:1901135">
    <property type="term" value="P:carbohydrate derivative metabolic process"/>
    <property type="evidence" value="ECO:0007669"/>
    <property type="project" value="UniProtKB-ARBA"/>
</dbReference>
<proteinExistence type="inferred from homology"/>
<evidence type="ECO:0000313" key="21">
    <source>
        <dbReference type="Proteomes" id="UP000694426"/>
    </source>
</evidence>
<evidence type="ECO:0000256" key="15">
    <source>
        <dbReference type="ARBA" id="ARBA00074655"/>
    </source>
</evidence>
<evidence type="ECO:0000256" key="7">
    <source>
        <dbReference type="ARBA" id="ARBA00022777"/>
    </source>
</evidence>
<keyword evidence="21" id="KW-1185">Reference proteome</keyword>
<dbReference type="SUPFAM" id="SSF52540">
    <property type="entry name" value="P-loop containing nucleoside triphosphate hydrolases"/>
    <property type="match status" value="1"/>
</dbReference>
<dbReference type="Pfam" id="PF01712">
    <property type="entry name" value="dNK"/>
    <property type="match status" value="1"/>
</dbReference>
<reference evidence="20" key="1">
    <citation type="submission" date="2025-08" db="UniProtKB">
        <authorList>
            <consortium name="Ensembl"/>
        </authorList>
    </citation>
    <scope>IDENTIFICATION</scope>
</reference>
<keyword evidence="6" id="KW-0547">Nucleotide-binding</keyword>
<dbReference type="EC" id="2.7.1.74" evidence="11"/>
<keyword evidence="9" id="KW-0809">Transit peptide</keyword>
<feature type="compositionally biased region" description="Pro residues" evidence="18">
    <location>
        <begin position="103"/>
        <end position="119"/>
    </location>
</feature>
<dbReference type="GO" id="GO:0009117">
    <property type="term" value="P:nucleotide metabolic process"/>
    <property type="evidence" value="ECO:0007669"/>
    <property type="project" value="UniProtKB-ARBA"/>
</dbReference>
<evidence type="ECO:0000256" key="10">
    <source>
        <dbReference type="ARBA" id="ARBA00023128"/>
    </source>
</evidence>
<dbReference type="FunFam" id="3.40.50.300:FF:000998">
    <property type="entry name" value="Thymidine kinase 2, mitochondrial"/>
    <property type="match status" value="1"/>
</dbReference>
<feature type="region of interest" description="Disordered" evidence="18">
    <location>
        <begin position="1"/>
        <end position="128"/>
    </location>
</feature>
<evidence type="ECO:0000256" key="17">
    <source>
        <dbReference type="ARBA" id="ARBA00078522"/>
    </source>
</evidence>
<dbReference type="GO" id="GO:0004797">
    <property type="term" value="F:thymidine kinase activity"/>
    <property type="evidence" value="ECO:0007669"/>
    <property type="project" value="UniProtKB-EC"/>
</dbReference>
<keyword evidence="10" id="KW-0496">Mitochondrion</keyword>